<name>A0A1R4G4T4_BREDI</name>
<sequence>MRLSLMSVAAVSLTLAACSQPEATPPAETPAASTEAAPAATETAAADWSALNAQIGKYPNETKLLEDSAITADLKTLMGDKFDVLATNMQTQAPLQKDGAVLFTSGNKQHEGGVNAAYLLIDPAGKALEVGLWEGGKLTTYKTAGSNIAKPKDVQTLISNAAG</sequence>
<evidence type="ECO:0000313" key="2">
    <source>
        <dbReference type="EMBL" id="SJM63103.1"/>
    </source>
</evidence>
<reference evidence="2 3" key="1">
    <citation type="submission" date="2017-02" db="EMBL/GenBank/DDBJ databases">
        <authorList>
            <person name="Peterson S.W."/>
        </authorList>
    </citation>
    <scope>NUCLEOTIDE SEQUENCE [LARGE SCALE GENOMIC DNA]</scope>
    <source>
        <strain evidence="2 3">3F5N</strain>
    </source>
</reference>
<evidence type="ECO:0000313" key="3">
    <source>
        <dbReference type="Proteomes" id="UP000195766"/>
    </source>
</evidence>
<feature type="signal peptide" evidence="1">
    <location>
        <begin position="1"/>
        <end position="23"/>
    </location>
</feature>
<dbReference type="EMBL" id="FUIE01000049">
    <property type="protein sequence ID" value="SJM63103.1"/>
    <property type="molecule type" value="Genomic_DNA"/>
</dbReference>
<feature type="chain" id="PRO_5012865124" description="Lipoprotein" evidence="1">
    <location>
        <begin position="24"/>
        <end position="163"/>
    </location>
</feature>
<gene>
    <name evidence="2" type="ORF">FM111_09330</name>
</gene>
<accession>A0A1R4G4T4</accession>
<protein>
    <recommendedName>
        <fullName evidence="4">Lipoprotein</fullName>
    </recommendedName>
</protein>
<evidence type="ECO:0000256" key="1">
    <source>
        <dbReference type="SAM" id="SignalP"/>
    </source>
</evidence>
<organism evidence="2 3">
    <name type="scientific">Brevundimonas diminuta 3F5N</name>
    <dbReference type="NCBI Taxonomy" id="1255603"/>
    <lineage>
        <taxon>Bacteria</taxon>
        <taxon>Pseudomonadati</taxon>
        <taxon>Pseudomonadota</taxon>
        <taxon>Alphaproteobacteria</taxon>
        <taxon>Caulobacterales</taxon>
        <taxon>Caulobacteraceae</taxon>
        <taxon>Brevundimonas</taxon>
    </lineage>
</organism>
<dbReference type="Proteomes" id="UP000195766">
    <property type="component" value="Unassembled WGS sequence"/>
</dbReference>
<dbReference type="RefSeq" id="WP_087140705.1">
    <property type="nucleotide sequence ID" value="NZ_FUIE01000049.1"/>
</dbReference>
<dbReference type="PROSITE" id="PS51257">
    <property type="entry name" value="PROKAR_LIPOPROTEIN"/>
    <property type="match status" value="1"/>
</dbReference>
<proteinExistence type="predicted"/>
<evidence type="ECO:0008006" key="4">
    <source>
        <dbReference type="Google" id="ProtNLM"/>
    </source>
</evidence>
<dbReference type="OrthoDB" id="7283669at2"/>
<keyword evidence="1" id="KW-0732">Signal</keyword>
<dbReference type="AlphaFoldDB" id="A0A1R4G4T4"/>